<sequence>MWQAISKQLSETLMFSFNIVEKTKLTGGEICDCYMISDGEQRYFIKINRRSFFAQFEMEAENIKRLRETSTVSVPELVTLGTTKDNAFLILNYLPTKPLDDVTKSFQFGQQLAQLHQWGEQREYGFDQDNYIGNTLQPNQWNRKWSRFFAEQRIGWQLQLLKEKGTQLVDIEEFTQLVQNRLANHQPRPSLLHGDLWHGNVANTTFGAICYDPASYWGDRECDIAMAELFSGFPPEFFQGYESIYPLDVGYHARKPIYNLYHVLNHYNQFGGHYLEESQRYIDEIMSF</sequence>
<evidence type="ECO:0000313" key="4">
    <source>
        <dbReference type="Proteomes" id="UP000273252"/>
    </source>
</evidence>
<reference evidence="3 4" key="1">
    <citation type="submission" date="2018-08" db="EMBL/GenBank/DDBJ databases">
        <title>Vibrio isolated from the Eastern China Marginal Seas.</title>
        <authorList>
            <person name="Li Y."/>
        </authorList>
    </citation>
    <scope>NUCLEOTIDE SEQUENCE [LARGE SCALE GENOMIC DNA]</scope>
    <source>
        <strain evidence="3 4">BEI233</strain>
    </source>
</reference>
<comment type="similarity">
    <text evidence="1 2">Belongs to the fructosamine kinase family.</text>
</comment>
<dbReference type="OrthoDB" id="5291879at2"/>
<dbReference type="InterPro" id="IPR011009">
    <property type="entry name" value="Kinase-like_dom_sf"/>
</dbReference>
<dbReference type="PANTHER" id="PTHR12149:SF8">
    <property type="entry name" value="PROTEIN-RIBULOSAMINE 3-KINASE"/>
    <property type="match status" value="1"/>
</dbReference>
<dbReference type="AlphaFoldDB" id="A0A3A6QKQ0"/>
<keyword evidence="2 3" id="KW-0418">Kinase</keyword>
<evidence type="ECO:0000256" key="2">
    <source>
        <dbReference type="PIRNR" id="PIRNR006221"/>
    </source>
</evidence>
<protein>
    <submittedName>
        <fullName evidence="3">Fructosamine kinase family protein</fullName>
    </submittedName>
</protein>
<dbReference type="GO" id="GO:0016301">
    <property type="term" value="F:kinase activity"/>
    <property type="evidence" value="ECO:0007669"/>
    <property type="project" value="UniProtKB-UniRule"/>
</dbReference>
<organism evidence="3 4">
    <name type="scientific">Vibrio sinensis</name>
    <dbReference type="NCBI Taxonomy" id="2302434"/>
    <lineage>
        <taxon>Bacteria</taxon>
        <taxon>Pseudomonadati</taxon>
        <taxon>Pseudomonadota</taxon>
        <taxon>Gammaproteobacteria</taxon>
        <taxon>Vibrionales</taxon>
        <taxon>Vibrionaceae</taxon>
        <taxon>Vibrio</taxon>
    </lineage>
</organism>
<dbReference type="Gene3D" id="3.90.1200.10">
    <property type="match status" value="1"/>
</dbReference>
<name>A0A3A6QKQ0_9VIBR</name>
<dbReference type="RefSeq" id="WP_120034758.1">
    <property type="nucleotide sequence ID" value="NZ_QVMU01000028.1"/>
</dbReference>
<dbReference type="InterPro" id="IPR016477">
    <property type="entry name" value="Fructo-/Ketosamine-3-kinase"/>
</dbReference>
<dbReference type="PIRSF" id="PIRSF006221">
    <property type="entry name" value="Ketosamine-3-kinase"/>
    <property type="match status" value="1"/>
</dbReference>
<dbReference type="Pfam" id="PF03881">
    <property type="entry name" value="Fructosamin_kin"/>
    <property type="match status" value="1"/>
</dbReference>
<dbReference type="SUPFAM" id="SSF56112">
    <property type="entry name" value="Protein kinase-like (PK-like)"/>
    <property type="match status" value="1"/>
</dbReference>
<evidence type="ECO:0000256" key="1">
    <source>
        <dbReference type="ARBA" id="ARBA00009460"/>
    </source>
</evidence>
<dbReference type="PANTHER" id="PTHR12149">
    <property type="entry name" value="FRUCTOSAMINE 3 KINASE-RELATED PROTEIN"/>
    <property type="match status" value="1"/>
</dbReference>
<keyword evidence="4" id="KW-1185">Reference proteome</keyword>
<comment type="caution">
    <text evidence="3">The sequence shown here is derived from an EMBL/GenBank/DDBJ whole genome shotgun (WGS) entry which is preliminary data.</text>
</comment>
<gene>
    <name evidence="3" type="ORF">DZ860_20235</name>
</gene>
<evidence type="ECO:0000313" key="3">
    <source>
        <dbReference type="EMBL" id="RJX66474.1"/>
    </source>
</evidence>
<keyword evidence="2" id="KW-0808">Transferase</keyword>
<dbReference type="EMBL" id="QVMU01000028">
    <property type="protein sequence ID" value="RJX66474.1"/>
    <property type="molecule type" value="Genomic_DNA"/>
</dbReference>
<proteinExistence type="inferred from homology"/>
<dbReference type="Gene3D" id="3.30.200.20">
    <property type="entry name" value="Phosphorylase Kinase, domain 1"/>
    <property type="match status" value="1"/>
</dbReference>
<accession>A0A3A6QKQ0</accession>
<dbReference type="Proteomes" id="UP000273252">
    <property type="component" value="Unassembled WGS sequence"/>
</dbReference>